<dbReference type="EMBL" id="VLTJ01000010">
    <property type="protein sequence ID" value="TSH97323.1"/>
    <property type="molecule type" value="Genomic_DNA"/>
</dbReference>
<protein>
    <submittedName>
        <fullName evidence="3">Tripartite tricarboxylate transporter substrate binding protein</fullName>
    </submittedName>
</protein>
<feature type="signal peptide" evidence="2">
    <location>
        <begin position="1"/>
        <end position="26"/>
    </location>
</feature>
<organism evidence="3 4">
    <name type="scientific">Verticiella sediminum</name>
    <dbReference type="NCBI Taxonomy" id="1247510"/>
    <lineage>
        <taxon>Bacteria</taxon>
        <taxon>Pseudomonadati</taxon>
        <taxon>Pseudomonadota</taxon>
        <taxon>Betaproteobacteria</taxon>
        <taxon>Burkholderiales</taxon>
        <taxon>Alcaligenaceae</taxon>
        <taxon>Verticiella</taxon>
    </lineage>
</organism>
<reference evidence="3 4" key="1">
    <citation type="submission" date="2019-07" db="EMBL/GenBank/DDBJ databases">
        <title>Qingshengfaniella alkalisoli gen. nov., sp. nov., isolated from saline soil.</title>
        <authorList>
            <person name="Xu L."/>
            <person name="Huang X.-X."/>
            <person name="Sun J.-Q."/>
        </authorList>
    </citation>
    <scope>NUCLEOTIDE SEQUENCE [LARGE SCALE GENOMIC DNA]</scope>
    <source>
        <strain evidence="3 4">DSM 27279</strain>
    </source>
</reference>
<dbReference type="Proteomes" id="UP000318405">
    <property type="component" value="Unassembled WGS sequence"/>
</dbReference>
<keyword evidence="2" id="KW-0732">Signal</keyword>
<feature type="chain" id="PRO_5021778537" evidence="2">
    <location>
        <begin position="27"/>
        <end position="325"/>
    </location>
</feature>
<sequence length="325" mass="33700">MIRHTAQRWLAATLLAGFGLCGSAAAQPDYPANPVRLVVPFSTGGGNDIVARMLARHLGDELGQTIIVENRPGAGGNIGMASVARAAPDGYTLAYVANTVVINPYLYKDVGSDIRNDFAPVANHATSPVWVLVHPSLPARSLGELIAYGKANPGKLSYATPGVGTPHHMAAELLKVQSGLDMMHVPYKGASGAATDVVGGQVPVLIATPASVQGFVAAGQLRPLATMDAERSAATPELPTVNETVPGFDTSIWHGIVAPARTDPAVVDRLAAAIEKILKESSFSGELASVGFSPAYEGPDAMGERIARELAMWADAAGKAGIRPE</sequence>
<evidence type="ECO:0000256" key="1">
    <source>
        <dbReference type="ARBA" id="ARBA00006987"/>
    </source>
</evidence>
<comment type="caution">
    <text evidence="3">The sequence shown here is derived from an EMBL/GenBank/DDBJ whole genome shotgun (WGS) entry which is preliminary data.</text>
</comment>
<accession>A0A556AWJ5</accession>
<dbReference type="RefSeq" id="WP_143947278.1">
    <property type="nucleotide sequence ID" value="NZ_BAABMB010000001.1"/>
</dbReference>
<dbReference type="PANTHER" id="PTHR42928">
    <property type="entry name" value="TRICARBOXYLATE-BINDING PROTEIN"/>
    <property type="match status" value="1"/>
</dbReference>
<dbReference type="Gene3D" id="3.40.190.10">
    <property type="entry name" value="Periplasmic binding protein-like II"/>
    <property type="match status" value="1"/>
</dbReference>
<proteinExistence type="inferred from homology"/>
<evidence type="ECO:0000313" key="4">
    <source>
        <dbReference type="Proteomes" id="UP000318405"/>
    </source>
</evidence>
<dbReference type="Gene3D" id="3.40.190.150">
    <property type="entry name" value="Bordetella uptake gene, domain 1"/>
    <property type="match status" value="1"/>
</dbReference>
<dbReference type="PIRSF" id="PIRSF017082">
    <property type="entry name" value="YflP"/>
    <property type="match status" value="1"/>
</dbReference>
<evidence type="ECO:0000256" key="2">
    <source>
        <dbReference type="SAM" id="SignalP"/>
    </source>
</evidence>
<dbReference type="InterPro" id="IPR042100">
    <property type="entry name" value="Bug_dom1"/>
</dbReference>
<evidence type="ECO:0000313" key="3">
    <source>
        <dbReference type="EMBL" id="TSH97323.1"/>
    </source>
</evidence>
<name>A0A556AWJ5_9BURK</name>
<dbReference type="AlphaFoldDB" id="A0A556AWJ5"/>
<dbReference type="InterPro" id="IPR005064">
    <property type="entry name" value="BUG"/>
</dbReference>
<dbReference type="OrthoDB" id="8890377at2"/>
<comment type="similarity">
    <text evidence="1">Belongs to the UPF0065 (bug) family.</text>
</comment>
<gene>
    <name evidence="3" type="ORF">FOZ76_06225</name>
</gene>
<keyword evidence="4" id="KW-1185">Reference proteome</keyword>
<dbReference type="SUPFAM" id="SSF53850">
    <property type="entry name" value="Periplasmic binding protein-like II"/>
    <property type="match status" value="1"/>
</dbReference>
<dbReference type="CDD" id="cd13578">
    <property type="entry name" value="PBP2_Bug27"/>
    <property type="match status" value="1"/>
</dbReference>
<dbReference type="Pfam" id="PF03401">
    <property type="entry name" value="TctC"/>
    <property type="match status" value="1"/>
</dbReference>
<dbReference type="PANTHER" id="PTHR42928:SF5">
    <property type="entry name" value="BLR1237 PROTEIN"/>
    <property type="match status" value="1"/>
</dbReference>